<keyword evidence="2" id="KW-1185">Reference proteome</keyword>
<evidence type="ECO:0000313" key="1">
    <source>
        <dbReference type="EMBL" id="MDQ1031357.1"/>
    </source>
</evidence>
<dbReference type="EMBL" id="JAUSZI010000002">
    <property type="protein sequence ID" value="MDQ1031357.1"/>
    <property type="molecule type" value="Genomic_DNA"/>
</dbReference>
<dbReference type="Proteomes" id="UP001230328">
    <property type="component" value="Unassembled WGS sequence"/>
</dbReference>
<evidence type="ECO:0000313" key="2">
    <source>
        <dbReference type="Proteomes" id="UP001230328"/>
    </source>
</evidence>
<sequence>MPAFLEQPAYGPGGPDGNGSPDTLLCLIWVTPELAPYPVQGASVGS</sequence>
<gene>
    <name evidence="1" type="ORF">QF035_008939</name>
</gene>
<protein>
    <submittedName>
        <fullName evidence="1">Uncharacterized protein</fullName>
    </submittedName>
</protein>
<reference evidence="1 2" key="1">
    <citation type="submission" date="2023-07" db="EMBL/GenBank/DDBJ databases">
        <title>Comparative genomics of wheat-associated soil bacteria to identify genetic determinants of phenazine resistance.</title>
        <authorList>
            <person name="Mouncey N."/>
        </authorList>
    </citation>
    <scope>NUCLEOTIDE SEQUENCE [LARGE SCALE GENOMIC DNA]</scope>
    <source>
        <strain evidence="1 2">V2I4</strain>
    </source>
</reference>
<comment type="caution">
    <text evidence="1">The sequence shown here is derived from an EMBL/GenBank/DDBJ whole genome shotgun (WGS) entry which is preliminary data.</text>
</comment>
<organism evidence="1 2">
    <name type="scientific">Streptomyces umbrinus</name>
    <dbReference type="NCBI Taxonomy" id="67370"/>
    <lineage>
        <taxon>Bacteria</taxon>
        <taxon>Bacillati</taxon>
        <taxon>Actinomycetota</taxon>
        <taxon>Actinomycetes</taxon>
        <taxon>Kitasatosporales</taxon>
        <taxon>Streptomycetaceae</taxon>
        <taxon>Streptomyces</taxon>
        <taxon>Streptomyces phaeochromogenes group</taxon>
    </lineage>
</organism>
<proteinExistence type="predicted"/>
<name>A0ABU0T703_9ACTN</name>
<accession>A0ABU0T703</accession>